<dbReference type="PANTHER" id="PTHR11373:SF4">
    <property type="entry name" value="DEOXYNUCLEOSIDE TRIPHOSPHATE TRIPHOSPHOHYDROLASE SAMHD1"/>
    <property type="match status" value="1"/>
</dbReference>
<dbReference type="SMART" id="SM00471">
    <property type="entry name" value="HDc"/>
    <property type="match status" value="1"/>
</dbReference>
<evidence type="ECO:0000256" key="1">
    <source>
        <dbReference type="SAM" id="MobiDB-lite"/>
    </source>
</evidence>
<organism evidence="3 4">
    <name type="scientific">Tetraparma gracilis</name>
    <dbReference type="NCBI Taxonomy" id="2962635"/>
    <lineage>
        <taxon>Eukaryota</taxon>
        <taxon>Sar</taxon>
        <taxon>Stramenopiles</taxon>
        <taxon>Ochrophyta</taxon>
        <taxon>Bolidophyceae</taxon>
        <taxon>Parmales</taxon>
        <taxon>Triparmaceae</taxon>
        <taxon>Tetraparma</taxon>
    </lineage>
</organism>
<accession>A0ABQ6N782</accession>
<feature type="region of interest" description="Disordered" evidence="1">
    <location>
        <begin position="1"/>
        <end position="25"/>
    </location>
</feature>
<name>A0ABQ6N782_9STRA</name>
<protein>
    <recommendedName>
        <fullName evidence="2">HD/PDEase domain-containing protein</fullName>
    </recommendedName>
</protein>
<dbReference type="Pfam" id="PF01966">
    <property type="entry name" value="HD"/>
    <property type="match status" value="1"/>
</dbReference>
<evidence type="ECO:0000259" key="2">
    <source>
        <dbReference type="SMART" id="SM00471"/>
    </source>
</evidence>
<proteinExistence type="predicted"/>
<dbReference type="Gene3D" id="1.10.3210.10">
    <property type="entry name" value="Hypothetical protein af1432"/>
    <property type="match status" value="1"/>
</dbReference>
<feature type="compositionally biased region" description="Low complexity" evidence="1">
    <location>
        <begin position="151"/>
        <end position="161"/>
    </location>
</feature>
<feature type="compositionally biased region" description="Low complexity" evidence="1">
    <location>
        <begin position="171"/>
        <end position="181"/>
    </location>
</feature>
<keyword evidence="4" id="KW-1185">Reference proteome</keyword>
<dbReference type="Proteomes" id="UP001165060">
    <property type="component" value="Unassembled WGS sequence"/>
</dbReference>
<dbReference type="InterPro" id="IPR003607">
    <property type="entry name" value="HD/PDEase_dom"/>
</dbReference>
<sequence>MASPPPSSFTLRPLKSLTSTSRTNDDIHSSITLDPLTLAFLDSPPFQRLRGLNQLGVAGYVYINATHTRFEHSLGVAHLAERMAESLARKQPQLKVTRKDVACVKLAGLCHDLGHGPFSHIYDGELRNQLKREALGRPPVPSFEDGGGEGTPTRAQTSSSSTPPPPPPPTAAAAAAAAPPALGEDPAKFMRRWSSWAHEDASLTMLDALLLHHGLRIDEADLDAPLLQVGDGIAARSFGIEDEAHRAAEVLGENVLTSRDLCFVKECIHAHPLEGHKHMIGRPPEKEFLYDIVSNRHSGLDVDKMDYYARDQKRTLGMGQVDYMLIEEAFVARGECPKPRECWQCRGRKDGPGIHLMLAWPEKLVVKAMEFFKTRFSMHSNVYTHKTVKAVEYMVCDALIKADPYLPIPDGKGGATRMSQAMADPASYVHLKDSVLDLIESSPPTHPDMVEAQAIIKRIRSRDLYKCVLAIDADGMPLWDLTDSQIMDEICAVSEKVVRRNLDERLSRPDIPTPEKSSAEFNAKEAHIPKKFMEKKIRIYARQHQKGHILLSSAKEVMAMSLASYSKSLHDSPINGGTITRISSQVCLSPAPESHKARSGRRRAHSNGHSQESSVPSEPAEGGDEEDGADAAYMFSQDSNFAGSDGEDENNGAGNGHARGANDSEPPKKKRALF</sequence>
<comment type="caution">
    <text evidence="3">The sequence shown here is derived from an EMBL/GenBank/DDBJ whole genome shotgun (WGS) entry which is preliminary data.</text>
</comment>
<dbReference type="InterPro" id="IPR006674">
    <property type="entry name" value="HD_domain"/>
</dbReference>
<reference evidence="3 4" key="1">
    <citation type="journal article" date="2023" name="Commun. Biol.">
        <title>Genome analysis of Parmales, the sister group of diatoms, reveals the evolutionary specialization of diatoms from phago-mixotrophs to photoautotrophs.</title>
        <authorList>
            <person name="Ban H."/>
            <person name="Sato S."/>
            <person name="Yoshikawa S."/>
            <person name="Yamada K."/>
            <person name="Nakamura Y."/>
            <person name="Ichinomiya M."/>
            <person name="Sato N."/>
            <person name="Blanc-Mathieu R."/>
            <person name="Endo H."/>
            <person name="Kuwata A."/>
            <person name="Ogata H."/>
        </authorList>
    </citation>
    <scope>NUCLEOTIDE SEQUENCE [LARGE SCALE GENOMIC DNA]</scope>
</reference>
<dbReference type="InterPro" id="IPR050135">
    <property type="entry name" value="dGTPase-like"/>
</dbReference>
<dbReference type="EMBL" id="BRYB01001088">
    <property type="protein sequence ID" value="GMI42732.1"/>
    <property type="molecule type" value="Genomic_DNA"/>
</dbReference>
<evidence type="ECO:0000313" key="3">
    <source>
        <dbReference type="EMBL" id="GMI42732.1"/>
    </source>
</evidence>
<feature type="compositionally biased region" description="Basic residues" evidence="1">
    <location>
        <begin position="597"/>
        <end position="606"/>
    </location>
</feature>
<dbReference type="PANTHER" id="PTHR11373">
    <property type="entry name" value="DEOXYNUCLEOSIDE TRIPHOSPHATE TRIPHOSPHOHYDROLASE"/>
    <property type="match status" value="1"/>
</dbReference>
<feature type="domain" description="HD/PDEase" evidence="2">
    <location>
        <begin position="65"/>
        <end position="245"/>
    </location>
</feature>
<feature type="compositionally biased region" description="Polar residues" evidence="1">
    <location>
        <begin position="607"/>
        <end position="616"/>
    </location>
</feature>
<dbReference type="CDD" id="cd00077">
    <property type="entry name" value="HDc"/>
    <property type="match status" value="1"/>
</dbReference>
<feature type="region of interest" description="Disordered" evidence="1">
    <location>
        <begin position="585"/>
        <end position="674"/>
    </location>
</feature>
<feature type="region of interest" description="Disordered" evidence="1">
    <location>
        <begin position="136"/>
        <end position="181"/>
    </location>
</feature>
<gene>
    <name evidence="3" type="ORF">TeGR_g13402</name>
</gene>
<evidence type="ECO:0000313" key="4">
    <source>
        <dbReference type="Proteomes" id="UP001165060"/>
    </source>
</evidence>
<dbReference type="SUPFAM" id="SSF109604">
    <property type="entry name" value="HD-domain/PDEase-like"/>
    <property type="match status" value="1"/>
</dbReference>